<dbReference type="Gene3D" id="3.20.20.140">
    <property type="entry name" value="Metal-dependent hydrolases"/>
    <property type="match status" value="1"/>
</dbReference>
<evidence type="ECO:0000259" key="3">
    <source>
        <dbReference type="Pfam" id="PF07969"/>
    </source>
</evidence>
<dbReference type="RefSeq" id="WP_094022658.1">
    <property type="nucleotide sequence ID" value="NZ_FXYF01000012.1"/>
</dbReference>
<dbReference type="GO" id="GO:0004131">
    <property type="term" value="F:cytosine deaminase activity"/>
    <property type="evidence" value="ECO:0007669"/>
    <property type="project" value="UniProtKB-EC"/>
</dbReference>
<protein>
    <submittedName>
        <fullName evidence="4">Cytosine deaminase</fullName>
        <ecNumber evidence="4">3.5.4.1</ecNumber>
    </submittedName>
</protein>
<reference evidence="4 5" key="1">
    <citation type="submission" date="2017-05" db="EMBL/GenBank/DDBJ databases">
        <authorList>
            <person name="Song R."/>
            <person name="Chenine A.L."/>
            <person name="Ruprecht R.M."/>
        </authorList>
    </citation>
    <scope>NUCLEOTIDE SEQUENCE [LARGE SCALE GENOMIC DNA]</scope>
    <source>
        <strain evidence="4 5">CECT 8898</strain>
    </source>
</reference>
<dbReference type="EMBL" id="FXYF01000012">
    <property type="protein sequence ID" value="SMX48171.1"/>
    <property type="molecule type" value="Genomic_DNA"/>
</dbReference>
<dbReference type="AlphaFoldDB" id="A0A238L032"/>
<dbReference type="GO" id="GO:0035888">
    <property type="term" value="F:isoguanine deaminase activity"/>
    <property type="evidence" value="ECO:0007669"/>
    <property type="project" value="TreeGrafter"/>
</dbReference>
<dbReference type="InterPro" id="IPR032466">
    <property type="entry name" value="Metal_Hydrolase"/>
</dbReference>
<sequence>MDLLVKGGLLPDGMQADIAISGDRITAVEPGITAEAREVIDAKGKLVSQPFIDCHFHMDATLSYGRPRVNASGMLLEGIGLWGELKKIQTREDIVARALDYCRQALAKGVLAIRSHVDVTDASFGTVEALLEVREAVKHVLDLQLVAFPQDGWYRAPGAEAQVIRALDAGVDVVGGIPHFERTMADGAASVRAACELAAERGLRVDLHCDESDDPLSRHIETLAAETIRCGLQGRVAGSHLTSMHSMDNYFVAKLIPLIAEAQVAAIPNPLINITLQGRMDTYPKRRGMTRVPELRAAGVTVAFGQDCVRDPWYPLGSGDMLDVAHMGLHVALMTAPDQMRAAFRMVTETPAQIMGLDFGLTPGSRASLVVLDAPDPIEALRLRPARLCVVSNGRVVARTAPAVTALSAGF</sequence>
<keyword evidence="1" id="KW-0479">Metal-binding</keyword>
<dbReference type="GO" id="GO:0006209">
    <property type="term" value="P:cytosine catabolic process"/>
    <property type="evidence" value="ECO:0007669"/>
    <property type="project" value="TreeGrafter"/>
</dbReference>
<dbReference type="PANTHER" id="PTHR32027:SF0">
    <property type="entry name" value="CYTOSINE DEAMINASE"/>
    <property type="match status" value="1"/>
</dbReference>
<dbReference type="Gene3D" id="2.30.40.10">
    <property type="entry name" value="Urease, subunit C, domain 1"/>
    <property type="match status" value="1"/>
</dbReference>
<dbReference type="Pfam" id="PF07969">
    <property type="entry name" value="Amidohydro_3"/>
    <property type="match status" value="1"/>
</dbReference>
<evidence type="ECO:0000256" key="2">
    <source>
        <dbReference type="ARBA" id="ARBA00022801"/>
    </source>
</evidence>
<dbReference type="InterPro" id="IPR013108">
    <property type="entry name" value="Amidohydro_3"/>
</dbReference>
<dbReference type="CDD" id="cd01293">
    <property type="entry name" value="Bact_CD"/>
    <property type="match status" value="1"/>
</dbReference>
<dbReference type="Proteomes" id="UP000207598">
    <property type="component" value="Unassembled WGS sequence"/>
</dbReference>
<name>A0A238L032_9RHOB</name>
<evidence type="ECO:0000256" key="1">
    <source>
        <dbReference type="ARBA" id="ARBA00022723"/>
    </source>
</evidence>
<dbReference type="InterPro" id="IPR052349">
    <property type="entry name" value="Metallo-hydrolase_Enzymes"/>
</dbReference>
<dbReference type="InterPro" id="IPR011059">
    <property type="entry name" value="Metal-dep_hydrolase_composite"/>
</dbReference>
<dbReference type="OrthoDB" id="9815027at2"/>
<keyword evidence="2 4" id="KW-0378">Hydrolase</keyword>
<organism evidence="4 5">
    <name type="scientific">Maliponia aquimaris</name>
    <dbReference type="NCBI Taxonomy" id="1673631"/>
    <lineage>
        <taxon>Bacteria</taxon>
        <taxon>Pseudomonadati</taxon>
        <taxon>Pseudomonadota</taxon>
        <taxon>Alphaproteobacteria</taxon>
        <taxon>Rhodobacterales</taxon>
        <taxon>Paracoccaceae</taxon>
        <taxon>Maliponia</taxon>
    </lineage>
</organism>
<dbReference type="FunFam" id="3.20.20.140:FF:000019">
    <property type="entry name" value="Cytosine deaminase"/>
    <property type="match status" value="1"/>
</dbReference>
<dbReference type="SUPFAM" id="SSF51338">
    <property type="entry name" value="Composite domain of metallo-dependent hydrolases"/>
    <property type="match status" value="1"/>
</dbReference>
<dbReference type="GO" id="GO:0046872">
    <property type="term" value="F:metal ion binding"/>
    <property type="evidence" value="ECO:0007669"/>
    <property type="project" value="UniProtKB-KW"/>
</dbReference>
<accession>A0A238L032</accession>
<dbReference type="PANTHER" id="PTHR32027">
    <property type="entry name" value="CYTOSINE DEAMINASE"/>
    <property type="match status" value="1"/>
</dbReference>
<dbReference type="SUPFAM" id="SSF51556">
    <property type="entry name" value="Metallo-dependent hydrolases"/>
    <property type="match status" value="1"/>
</dbReference>
<evidence type="ECO:0000313" key="5">
    <source>
        <dbReference type="Proteomes" id="UP000207598"/>
    </source>
</evidence>
<dbReference type="NCBIfam" id="NF005748">
    <property type="entry name" value="PRK07572.1"/>
    <property type="match status" value="1"/>
</dbReference>
<proteinExistence type="predicted"/>
<dbReference type="EC" id="3.5.4.1" evidence="4"/>
<feature type="domain" description="Amidohydrolase 3" evidence="3">
    <location>
        <begin position="38"/>
        <end position="398"/>
    </location>
</feature>
<gene>
    <name evidence="4" type="primary">codA_2</name>
    <name evidence="4" type="ORF">MAA8898_03890</name>
</gene>
<evidence type="ECO:0000313" key="4">
    <source>
        <dbReference type="EMBL" id="SMX48171.1"/>
    </source>
</evidence>
<keyword evidence="5" id="KW-1185">Reference proteome</keyword>